<name>A0ABT0WF01_9BACI</name>
<organism evidence="1 2">
    <name type="scientific">Neobacillus pocheonensis</name>
    <dbReference type="NCBI Taxonomy" id="363869"/>
    <lineage>
        <taxon>Bacteria</taxon>
        <taxon>Bacillati</taxon>
        <taxon>Bacillota</taxon>
        <taxon>Bacilli</taxon>
        <taxon>Bacillales</taxon>
        <taxon>Bacillaceae</taxon>
        <taxon>Neobacillus</taxon>
    </lineage>
</organism>
<comment type="caution">
    <text evidence="1">The sequence shown here is derived from an EMBL/GenBank/DDBJ whole genome shotgun (WGS) entry which is preliminary data.</text>
</comment>
<dbReference type="EMBL" id="JAMQCR010000002">
    <property type="protein sequence ID" value="MCM2534903.1"/>
    <property type="molecule type" value="Genomic_DNA"/>
</dbReference>
<reference evidence="1 2" key="1">
    <citation type="submission" date="2022-06" db="EMBL/GenBank/DDBJ databases">
        <authorList>
            <person name="Jeon C.O."/>
        </authorList>
    </citation>
    <scope>NUCLEOTIDE SEQUENCE [LARGE SCALE GENOMIC DNA]</scope>
    <source>
        <strain evidence="1 2">KCTC 13943</strain>
    </source>
</reference>
<dbReference type="Pfam" id="PF08863">
    <property type="entry name" value="YolD"/>
    <property type="match status" value="1"/>
</dbReference>
<dbReference type="Proteomes" id="UP001523262">
    <property type="component" value="Unassembled WGS sequence"/>
</dbReference>
<gene>
    <name evidence="1" type="ORF">NDK43_24350</name>
</gene>
<evidence type="ECO:0000313" key="2">
    <source>
        <dbReference type="Proteomes" id="UP001523262"/>
    </source>
</evidence>
<evidence type="ECO:0000313" key="1">
    <source>
        <dbReference type="EMBL" id="MCM2534903.1"/>
    </source>
</evidence>
<protein>
    <submittedName>
        <fullName evidence="1">YolD-like family protein</fullName>
    </submittedName>
</protein>
<keyword evidence="2" id="KW-1185">Reference proteome</keyword>
<dbReference type="InterPro" id="IPR014962">
    <property type="entry name" value="YolD"/>
</dbReference>
<sequence length="65" mass="7609">MERLLSESMATNMLLEITTWKNGFFITRVGFVTKIDTLNKRIQIQDELKSTIHLDFFSLTNVMVK</sequence>
<accession>A0ABT0WF01</accession>
<proteinExistence type="predicted"/>